<dbReference type="RefSeq" id="XP_029242805.1">
    <property type="nucleotide sequence ID" value="XM_029377325.1"/>
</dbReference>
<dbReference type="EMBL" id="MKGL01000004">
    <property type="protein sequence ID" value="RNF12525.1"/>
    <property type="molecule type" value="Genomic_DNA"/>
</dbReference>
<organism evidence="2 3">
    <name type="scientific">Trypanosoma rangeli</name>
    <dbReference type="NCBI Taxonomy" id="5698"/>
    <lineage>
        <taxon>Eukaryota</taxon>
        <taxon>Discoba</taxon>
        <taxon>Euglenozoa</taxon>
        <taxon>Kinetoplastea</taxon>
        <taxon>Metakinetoplastina</taxon>
        <taxon>Trypanosomatida</taxon>
        <taxon>Trypanosomatidae</taxon>
        <taxon>Trypanosoma</taxon>
        <taxon>Herpetosoma</taxon>
    </lineage>
</organism>
<dbReference type="Proteomes" id="UP000283634">
    <property type="component" value="Unassembled WGS sequence"/>
</dbReference>
<comment type="caution">
    <text evidence="2">The sequence shown here is derived from an EMBL/GenBank/DDBJ whole genome shotgun (WGS) entry which is preliminary data.</text>
</comment>
<dbReference type="InterPro" id="IPR006886">
    <property type="entry name" value="RNA_pol_III_Rpc5"/>
</dbReference>
<dbReference type="PANTHER" id="PTHR12069:SF0">
    <property type="entry name" value="DNA-DIRECTED RNA POLYMERASE III SUBUNIT RPC5"/>
    <property type="match status" value="1"/>
</dbReference>
<dbReference type="GO" id="GO:0042797">
    <property type="term" value="P:tRNA transcription by RNA polymerase III"/>
    <property type="evidence" value="ECO:0007669"/>
    <property type="project" value="TreeGrafter"/>
</dbReference>
<dbReference type="VEuPathDB" id="TriTrypDB:TRSC58_06487"/>
<keyword evidence="2" id="KW-0804">Transcription</keyword>
<dbReference type="EC" id="2.7.7.6" evidence="2"/>
<feature type="region of interest" description="Disordered" evidence="1">
    <location>
        <begin position="118"/>
        <end position="145"/>
    </location>
</feature>
<dbReference type="GO" id="GO:0005666">
    <property type="term" value="C:RNA polymerase III complex"/>
    <property type="evidence" value="ECO:0007669"/>
    <property type="project" value="TreeGrafter"/>
</dbReference>
<proteinExistence type="predicted"/>
<evidence type="ECO:0000313" key="3">
    <source>
        <dbReference type="Proteomes" id="UP000283634"/>
    </source>
</evidence>
<keyword evidence="3" id="KW-1185">Reference proteome</keyword>
<name>A0A3R7MBV2_TRYRA</name>
<feature type="compositionally biased region" description="Low complexity" evidence="1">
    <location>
        <begin position="122"/>
        <end position="134"/>
    </location>
</feature>
<protein>
    <submittedName>
        <fullName evidence="2">DNA-directed RNA polymerase</fullName>
        <ecNumber evidence="2">2.7.7.6</ecNumber>
    </submittedName>
</protein>
<reference evidence="2 3" key="1">
    <citation type="journal article" date="2018" name="BMC Genomics">
        <title>Genomic comparison of Trypanosoma conorhini and Trypanosoma rangeli to Trypanosoma cruzi strains of high and low virulence.</title>
        <authorList>
            <person name="Bradwell K.R."/>
            <person name="Koparde V.N."/>
            <person name="Matveyev A.V."/>
            <person name="Serrano M.G."/>
            <person name="Alves J.M."/>
            <person name="Parikh H."/>
            <person name="Huang B."/>
            <person name="Lee V."/>
            <person name="Espinosa-Alvarez O."/>
            <person name="Ortiz P.A."/>
            <person name="Costa-Martins A.G."/>
            <person name="Teixeira M.M."/>
            <person name="Buck G.A."/>
        </authorList>
    </citation>
    <scope>NUCLEOTIDE SEQUENCE [LARGE SCALE GENOMIC DNA]</scope>
    <source>
        <strain evidence="2 3">AM80</strain>
    </source>
</reference>
<dbReference type="Pfam" id="PF04801">
    <property type="entry name" value="RPC5"/>
    <property type="match status" value="1"/>
</dbReference>
<evidence type="ECO:0000256" key="1">
    <source>
        <dbReference type="SAM" id="MobiDB-lite"/>
    </source>
</evidence>
<accession>A0A3R7MBV2</accession>
<keyword evidence="2" id="KW-0240">DNA-directed RNA polymerase</keyword>
<keyword evidence="2" id="KW-0808">Transferase</keyword>
<dbReference type="OMA" id="QRPYEAT"/>
<dbReference type="AlphaFoldDB" id="A0A3R7MBV2"/>
<dbReference type="PANTHER" id="PTHR12069">
    <property type="entry name" value="DNA-DIRECTED RNA POLYMERASES III 80 KDA POLYPEPTIDE RNA POLYMERASE III SUBUNIT 5"/>
    <property type="match status" value="1"/>
</dbReference>
<dbReference type="GeneID" id="40324174"/>
<evidence type="ECO:0000313" key="2">
    <source>
        <dbReference type="EMBL" id="RNF12525.1"/>
    </source>
</evidence>
<dbReference type="GO" id="GO:0003899">
    <property type="term" value="F:DNA-directed RNA polymerase activity"/>
    <property type="evidence" value="ECO:0007669"/>
    <property type="project" value="UniProtKB-EC"/>
</dbReference>
<gene>
    <name evidence="2" type="ORF">TraAM80_00241</name>
</gene>
<dbReference type="OrthoDB" id="340681at2759"/>
<sequence>MKFGVRDQRVAAESDDEVVATYNVYASPLLQHQLHIFQFPMRRKIRPYEADDVQLFATEGVANVGKDAALPSLSSATPCALGATATTTAAEATSSVSILSPSSRLTMHCRLDTFGSSSFVEPPQQHQQQQQMPQADDGLRKGDQRRRHSYHYALQSHPFQPRCDYAVGFIVDGAIHLTPASTIQQFTPIVKPTTFNAAHCVCEGFTSVLSMPIVPGLAISDRVNREMLRQRSVMLNTDAATARELQYFPIGSVESMAMRRRLWSSTYEVSSILHTAGGQRPSARTEDSLFPPELLISGGISGGEDAAAVGTLLRRYAHRYGVLDQVLVLLQRCQVLTLAELRVLVVPPDRTLVASPLTSRQQQHDGVTDKQLLEALREGAVWIHGVWVSKTASRFKGTVAALREVILLHFFESSDASLARAKLNKIVNGAALRRNVKEILESIAVLNSDEPDPTQRMWRLRHVPADTDLREAMLQAAQNAYPQEVTFQRMQWEKFKPYIMAHINVINAGMPVSRLLLATPRHETGVEATNLTGAAVAAASGASSSFKDDELAPILAYIRRLFLEHGVLNKQRAKELVMKGRQQHYPDATNPMLSAALQRCVQTFTNATWVLKVLGEPKVDRYRPLILETAVELVNFETRAFHALLEEKRQRQLAGEGEEAGGNDVESEELQRIVSRVLSEVAVYKQHERLWHLKSGNMME</sequence>
<keyword evidence="2" id="KW-0548">Nucleotidyltransferase</keyword>